<feature type="region of interest" description="Disordered" evidence="1">
    <location>
        <begin position="187"/>
        <end position="212"/>
    </location>
</feature>
<gene>
    <name evidence="2" type="ORF">EVAR_13143_1</name>
</gene>
<dbReference type="OrthoDB" id="10017160at2759"/>
<dbReference type="Proteomes" id="UP000299102">
    <property type="component" value="Unassembled WGS sequence"/>
</dbReference>
<feature type="compositionally biased region" description="Polar residues" evidence="1">
    <location>
        <begin position="201"/>
        <end position="212"/>
    </location>
</feature>
<feature type="region of interest" description="Disordered" evidence="1">
    <location>
        <begin position="134"/>
        <end position="154"/>
    </location>
</feature>
<proteinExistence type="predicted"/>
<evidence type="ECO:0000313" key="3">
    <source>
        <dbReference type="Proteomes" id="UP000299102"/>
    </source>
</evidence>
<sequence>MKTTLSAVRLMIETDKKVTYQKNRTNLGIGMSQEHNIFHEYLAVEKLYTRWIPHNLTDAQKHHRVNWYCKLMRRFGGDDSNAPYDIFTKAQAQAARAARATNCTRPHRGSCDDAASPLTYCDLTSIIKQRAAPLSPRRAHTARASGGGRGRSPWKSQECLRYLKRLSLITFWVFCLRLSACNEPQMGYRRSHAGRPPPSAPSAQLTSKAFVP</sequence>
<keyword evidence="3" id="KW-1185">Reference proteome</keyword>
<comment type="caution">
    <text evidence="2">The sequence shown here is derived from an EMBL/GenBank/DDBJ whole genome shotgun (WGS) entry which is preliminary data.</text>
</comment>
<name>A0A4C1U9R2_EUMVA</name>
<accession>A0A4C1U9R2</accession>
<organism evidence="2 3">
    <name type="scientific">Eumeta variegata</name>
    <name type="common">Bagworm moth</name>
    <name type="synonym">Eumeta japonica</name>
    <dbReference type="NCBI Taxonomy" id="151549"/>
    <lineage>
        <taxon>Eukaryota</taxon>
        <taxon>Metazoa</taxon>
        <taxon>Ecdysozoa</taxon>
        <taxon>Arthropoda</taxon>
        <taxon>Hexapoda</taxon>
        <taxon>Insecta</taxon>
        <taxon>Pterygota</taxon>
        <taxon>Neoptera</taxon>
        <taxon>Endopterygota</taxon>
        <taxon>Lepidoptera</taxon>
        <taxon>Glossata</taxon>
        <taxon>Ditrysia</taxon>
        <taxon>Tineoidea</taxon>
        <taxon>Psychidae</taxon>
        <taxon>Oiketicinae</taxon>
        <taxon>Eumeta</taxon>
    </lineage>
</organism>
<protein>
    <submittedName>
        <fullName evidence="2">Uncharacterized protein</fullName>
    </submittedName>
</protein>
<evidence type="ECO:0000256" key="1">
    <source>
        <dbReference type="SAM" id="MobiDB-lite"/>
    </source>
</evidence>
<dbReference type="AlphaFoldDB" id="A0A4C1U9R2"/>
<dbReference type="EMBL" id="BGZK01000147">
    <property type="protein sequence ID" value="GBP23122.1"/>
    <property type="molecule type" value="Genomic_DNA"/>
</dbReference>
<evidence type="ECO:0000313" key="2">
    <source>
        <dbReference type="EMBL" id="GBP23122.1"/>
    </source>
</evidence>
<reference evidence="2 3" key="1">
    <citation type="journal article" date="2019" name="Commun. Biol.">
        <title>The bagworm genome reveals a unique fibroin gene that provides high tensile strength.</title>
        <authorList>
            <person name="Kono N."/>
            <person name="Nakamura H."/>
            <person name="Ohtoshi R."/>
            <person name="Tomita M."/>
            <person name="Numata K."/>
            <person name="Arakawa K."/>
        </authorList>
    </citation>
    <scope>NUCLEOTIDE SEQUENCE [LARGE SCALE GENOMIC DNA]</scope>
</reference>